<sequence length="183" mass="21128">MGLCCCDSCECLPPETSGAAEHSPVTSSRIRLKDGRYLAYRERGVPKEKAEYKIILVHGLGSSKEMNFLAPQGFRRKVERARTKETKLGCCMSEDCIETYCGGFGELVNPLQWPQLRKKRRCLDLSVSITPFLRRLLLPFPERRHRWRQLRYRPPPEMPCRIGPWPPPITAMISSARRSPWRP</sequence>
<evidence type="ECO:0008006" key="3">
    <source>
        <dbReference type="Google" id="ProtNLM"/>
    </source>
</evidence>
<evidence type="ECO:0000313" key="2">
    <source>
        <dbReference type="Proteomes" id="UP000327013"/>
    </source>
</evidence>
<keyword evidence="2" id="KW-1185">Reference proteome</keyword>
<organism evidence="1 2">
    <name type="scientific">Carpinus fangiana</name>
    <dbReference type="NCBI Taxonomy" id="176857"/>
    <lineage>
        <taxon>Eukaryota</taxon>
        <taxon>Viridiplantae</taxon>
        <taxon>Streptophyta</taxon>
        <taxon>Embryophyta</taxon>
        <taxon>Tracheophyta</taxon>
        <taxon>Spermatophyta</taxon>
        <taxon>Magnoliopsida</taxon>
        <taxon>eudicotyledons</taxon>
        <taxon>Gunneridae</taxon>
        <taxon>Pentapetalae</taxon>
        <taxon>rosids</taxon>
        <taxon>fabids</taxon>
        <taxon>Fagales</taxon>
        <taxon>Betulaceae</taxon>
        <taxon>Carpinus</taxon>
    </lineage>
</organism>
<dbReference type="OrthoDB" id="294702at2759"/>
<dbReference type="EMBL" id="CM017324">
    <property type="protein sequence ID" value="KAE8037438.1"/>
    <property type="molecule type" value="Genomic_DNA"/>
</dbReference>
<evidence type="ECO:0000313" key="1">
    <source>
        <dbReference type="EMBL" id="KAE8037438.1"/>
    </source>
</evidence>
<dbReference type="PANTHER" id="PTHR45763:SF28">
    <property type="entry name" value="ALPHA_BETA-HYDROLASES SUPERFAMILY PROTEIN"/>
    <property type="match status" value="1"/>
</dbReference>
<dbReference type="AlphaFoldDB" id="A0A660KPS5"/>
<dbReference type="Proteomes" id="UP000327013">
    <property type="component" value="Chromosome 4"/>
</dbReference>
<proteinExistence type="predicted"/>
<accession>A0A660KPS5</accession>
<protein>
    <recommendedName>
        <fullName evidence="3">Serine aminopeptidase S33 domain-containing protein</fullName>
    </recommendedName>
</protein>
<reference evidence="1 2" key="1">
    <citation type="submission" date="2019-06" db="EMBL/GenBank/DDBJ databases">
        <title>A chromosomal-level reference genome of Carpinus fangiana (Coryloideae, Betulaceae).</title>
        <authorList>
            <person name="Yang X."/>
            <person name="Wang Z."/>
            <person name="Zhang L."/>
            <person name="Hao G."/>
            <person name="Liu J."/>
            <person name="Yang Y."/>
        </authorList>
    </citation>
    <scope>NUCLEOTIDE SEQUENCE [LARGE SCALE GENOMIC DNA]</scope>
    <source>
        <strain evidence="1">Cfa_2016G</strain>
        <tissue evidence="1">Leaf</tissue>
    </source>
</reference>
<dbReference type="PANTHER" id="PTHR45763">
    <property type="entry name" value="HYDROLASE, ALPHA/BETA FOLD FAMILY PROTEIN, EXPRESSED-RELATED"/>
    <property type="match status" value="1"/>
</dbReference>
<gene>
    <name evidence="1" type="ORF">FH972_010026</name>
</gene>
<name>A0A660KPS5_9ROSI</name>